<keyword evidence="6" id="KW-0175">Coiled coil</keyword>
<keyword evidence="10" id="KW-1185">Reference proteome</keyword>
<dbReference type="InterPro" id="IPR026516">
    <property type="entry name" value="THAP1/10"/>
</dbReference>
<sequence length="485" mass="53257">MVNYCVCAGCNSTTRTGHRVHDFPKDKAILKRWVQFVRFRRADFSVTSVTENAKICSAHFKQEDYDSRDVRMASLGLKSPSRKRLIPTAVPSVHTHLSACPVPRPRRTKVRAARRKRERKARAFPFTPPPLQCHSADTAVQETAVQVNLKRMMVSVGTQTTFGMQTSTPLASPEQTDDEEDPCVFRRLDSRQKKQAWEGIAAKLAATTGVARTGEEVRKKWQDFSSLAKRKAAAVRRDTTATGGGPTTAAPLTLEEERAVSLLGSTATVGIEGGVDVHGGRALDAATTLAAGPSPRPAPPRPSAPRPAHLAPARIATASLATARLARAHLAPAHLATARPAAARPSHLEREKLEVLKELWDTVKEASARDARFQQELLVVKRAKLELEARRLLLAEQKLARPSLSLPVLWPEPEGEMSDMVNPGVWDILHQWTPPSSFLSFAIAACVPEGEEEEEEGDGGDVHRQRAQDRQAGVVARRRVIVEFF</sequence>
<comment type="similarity">
    <text evidence="6">Belongs to the THAP1 family.</text>
</comment>
<evidence type="ECO:0000256" key="4">
    <source>
        <dbReference type="ARBA" id="ARBA00023125"/>
    </source>
</evidence>
<evidence type="ECO:0000259" key="8">
    <source>
        <dbReference type="PROSITE" id="PS50950"/>
    </source>
</evidence>
<dbReference type="GO" id="GO:0003700">
    <property type="term" value="F:DNA-binding transcription factor activity"/>
    <property type="evidence" value="ECO:0007669"/>
    <property type="project" value="UniProtKB-UniRule"/>
</dbReference>
<dbReference type="SMART" id="SM00692">
    <property type="entry name" value="DM3"/>
    <property type="match status" value="1"/>
</dbReference>
<proteinExistence type="inferred from homology"/>
<dbReference type="EMBL" id="JBHFQA010000015">
    <property type="protein sequence ID" value="KAL2087181.1"/>
    <property type="molecule type" value="Genomic_DNA"/>
</dbReference>
<keyword evidence="2 5" id="KW-0863">Zinc-finger</keyword>
<dbReference type="Proteomes" id="UP001591681">
    <property type="component" value="Unassembled WGS sequence"/>
</dbReference>
<dbReference type="GO" id="GO:0001935">
    <property type="term" value="P:endothelial cell proliferation"/>
    <property type="evidence" value="ECO:0007669"/>
    <property type="project" value="UniProtKB-UniRule"/>
</dbReference>
<evidence type="ECO:0000256" key="7">
    <source>
        <dbReference type="SAM" id="MobiDB-lite"/>
    </source>
</evidence>
<evidence type="ECO:0000256" key="2">
    <source>
        <dbReference type="ARBA" id="ARBA00022771"/>
    </source>
</evidence>
<evidence type="ECO:0000256" key="5">
    <source>
        <dbReference type="PROSITE-ProRule" id="PRU00309"/>
    </source>
</evidence>
<dbReference type="Gene3D" id="6.20.210.20">
    <property type="entry name" value="THAP domain"/>
    <property type="match status" value="1"/>
</dbReference>
<feature type="region of interest" description="Disordered" evidence="7">
    <location>
        <begin position="289"/>
        <end position="308"/>
    </location>
</feature>
<feature type="region of interest" description="Disordered" evidence="7">
    <location>
        <begin position="449"/>
        <end position="468"/>
    </location>
</feature>
<keyword evidence="6" id="KW-0805">Transcription regulation</keyword>
<evidence type="ECO:0000256" key="1">
    <source>
        <dbReference type="ARBA" id="ARBA00022723"/>
    </source>
</evidence>
<dbReference type="PANTHER" id="PTHR46600:SF11">
    <property type="entry name" value="THAP DOMAIN-CONTAINING PROTEIN 10"/>
    <property type="match status" value="1"/>
</dbReference>
<accession>A0ABD1JKD3</accession>
<evidence type="ECO:0000313" key="9">
    <source>
        <dbReference type="EMBL" id="KAL2087181.1"/>
    </source>
</evidence>
<keyword evidence="6" id="KW-0804">Transcription</keyword>
<dbReference type="InterPro" id="IPR028002">
    <property type="entry name" value="Myb_DNA-bind_5"/>
</dbReference>
<evidence type="ECO:0000256" key="3">
    <source>
        <dbReference type="ARBA" id="ARBA00022833"/>
    </source>
</evidence>
<feature type="compositionally biased region" description="Pro residues" evidence="7">
    <location>
        <begin position="294"/>
        <end position="305"/>
    </location>
</feature>
<comment type="function">
    <text evidence="6">DNA-binding transcription regulator that regulates endothelial cell proliferation and G1/S cell-cycle progression. Specifically binds the 5'-[AT]NTNN[GT]GGCA[AGT]-3' core DNA sequence and acts by modulating expression of pRB-E2F cell-cycle target genes.</text>
</comment>
<protein>
    <recommendedName>
        <fullName evidence="6">THAP domain-containing protein 1</fullName>
    </recommendedName>
</protein>
<name>A0ABD1JKD3_9TELE</name>
<keyword evidence="6" id="KW-0131">Cell cycle</keyword>
<dbReference type="Pfam" id="PF13873">
    <property type="entry name" value="Myb_DNA-bind_5"/>
    <property type="match status" value="1"/>
</dbReference>
<comment type="caution">
    <text evidence="9">The sequence shown here is derived from an EMBL/GenBank/DDBJ whole genome shotgun (WGS) entry which is preliminary data.</text>
</comment>
<evidence type="ECO:0000256" key="6">
    <source>
        <dbReference type="RuleBase" id="RU369073"/>
    </source>
</evidence>
<reference evidence="9 10" key="1">
    <citation type="submission" date="2024-09" db="EMBL/GenBank/DDBJ databases">
        <title>A chromosome-level genome assembly of Gray's grenadier anchovy, Coilia grayii.</title>
        <authorList>
            <person name="Fu Z."/>
        </authorList>
    </citation>
    <scope>NUCLEOTIDE SEQUENCE [LARGE SCALE GENOMIC DNA]</scope>
    <source>
        <strain evidence="9">G4</strain>
        <tissue evidence="9">Muscle</tissue>
    </source>
</reference>
<dbReference type="InterPro" id="IPR006612">
    <property type="entry name" value="THAP_Znf"/>
</dbReference>
<dbReference type="PANTHER" id="PTHR46600">
    <property type="entry name" value="THAP DOMAIN-CONTAINING"/>
    <property type="match status" value="1"/>
</dbReference>
<keyword evidence="3" id="KW-0862">Zinc</keyword>
<keyword evidence="1" id="KW-0479">Metal-binding</keyword>
<feature type="region of interest" description="Disordered" evidence="7">
    <location>
        <begin position="234"/>
        <end position="254"/>
    </location>
</feature>
<dbReference type="PROSITE" id="PS50950">
    <property type="entry name" value="ZF_THAP"/>
    <property type="match status" value="1"/>
</dbReference>
<keyword evidence="4 5" id="KW-0238">DNA-binding</keyword>
<feature type="compositionally biased region" description="Acidic residues" evidence="7">
    <location>
        <begin position="449"/>
        <end position="459"/>
    </location>
</feature>
<keyword evidence="6" id="KW-0539">Nucleus</keyword>
<dbReference type="SUPFAM" id="SSF57716">
    <property type="entry name" value="Glucocorticoid receptor-like (DNA-binding domain)"/>
    <property type="match status" value="1"/>
</dbReference>
<gene>
    <name evidence="9" type="ORF">ACEWY4_018240</name>
</gene>
<dbReference type="GO" id="GO:0005654">
    <property type="term" value="C:nucleoplasm"/>
    <property type="evidence" value="ECO:0007669"/>
    <property type="project" value="UniProtKB-SubCell"/>
</dbReference>
<dbReference type="AlphaFoldDB" id="A0ABD1JKD3"/>
<organism evidence="9 10">
    <name type="scientific">Coilia grayii</name>
    <name type="common">Gray's grenadier anchovy</name>
    <dbReference type="NCBI Taxonomy" id="363190"/>
    <lineage>
        <taxon>Eukaryota</taxon>
        <taxon>Metazoa</taxon>
        <taxon>Chordata</taxon>
        <taxon>Craniata</taxon>
        <taxon>Vertebrata</taxon>
        <taxon>Euteleostomi</taxon>
        <taxon>Actinopterygii</taxon>
        <taxon>Neopterygii</taxon>
        <taxon>Teleostei</taxon>
        <taxon>Clupei</taxon>
        <taxon>Clupeiformes</taxon>
        <taxon>Clupeoidei</taxon>
        <taxon>Engraulidae</taxon>
        <taxon>Coilinae</taxon>
        <taxon>Coilia</taxon>
    </lineage>
</organism>
<comment type="subcellular location">
    <subcellularLocation>
        <location evidence="6">Nucleus</location>
        <location evidence="6">Nucleoplasm</location>
    </subcellularLocation>
</comment>
<dbReference type="InterPro" id="IPR038441">
    <property type="entry name" value="THAP_Znf_sf"/>
</dbReference>
<dbReference type="GO" id="GO:0043565">
    <property type="term" value="F:sequence-specific DNA binding"/>
    <property type="evidence" value="ECO:0007669"/>
    <property type="project" value="UniProtKB-UniRule"/>
</dbReference>
<dbReference type="SMART" id="SM00980">
    <property type="entry name" value="THAP"/>
    <property type="match status" value="1"/>
</dbReference>
<evidence type="ECO:0000313" key="10">
    <source>
        <dbReference type="Proteomes" id="UP001591681"/>
    </source>
</evidence>
<feature type="domain" description="THAP-type" evidence="8">
    <location>
        <begin position="1"/>
        <end position="94"/>
    </location>
</feature>
<dbReference type="Pfam" id="PF05485">
    <property type="entry name" value="THAP"/>
    <property type="match status" value="1"/>
</dbReference>
<dbReference type="GO" id="GO:0008270">
    <property type="term" value="F:zinc ion binding"/>
    <property type="evidence" value="ECO:0007669"/>
    <property type="project" value="UniProtKB-KW"/>
</dbReference>